<dbReference type="PANTHER" id="PTHR43580:SF2">
    <property type="entry name" value="CYTOKINE-LIKE NUCLEAR FACTOR N-PAC"/>
    <property type="match status" value="1"/>
</dbReference>
<evidence type="ECO:0000313" key="6">
    <source>
        <dbReference type="EMBL" id="MDT0531637.1"/>
    </source>
</evidence>
<dbReference type="PIRSF" id="PIRSF000103">
    <property type="entry name" value="HIBADH"/>
    <property type="match status" value="1"/>
</dbReference>
<dbReference type="Pfam" id="PF03446">
    <property type="entry name" value="NAD_binding_2"/>
    <property type="match status" value="1"/>
</dbReference>
<organism evidence="6 7">
    <name type="scientific">Micromonospora reichwaldensis</name>
    <dbReference type="NCBI Taxonomy" id="3075516"/>
    <lineage>
        <taxon>Bacteria</taxon>
        <taxon>Bacillati</taxon>
        <taxon>Actinomycetota</taxon>
        <taxon>Actinomycetes</taxon>
        <taxon>Micromonosporales</taxon>
        <taxon>Micromonosporaceae</taxon>
        <taxon>Micromonospora</taxon>
    </lineage>
</organism>
<keyword evidence="3" id="KW-0732">Signal</keyword>
<dbReference type="RefSeq" id="WP_311413487.1">
    <property type="nucleotide sequence ID" value="NZ_JAVRFL010000028.1"/>
</dbReference>
<dbReference type="InterPro" id="IPR051265">
    <property type="entry name" value="HIBADH-related_NP60_sf"/>
</dbReference>
<evidence type="ECO:0000313" key="7">
    <source>
        <dbReference type="Proteomes" id="UP001180973"/>
    </source>
</evidence>
<dbReference type="Gene3D" id="1.10.1040.10">
    <property type="entry name" value="N-(1-d-carboxylethyl)-l-norvaline Dehydrogenase, domain 2"/>
    <property type="match status" value="1"/>
</dbReference>
<dbReference type="EMBL" id="JAVRFL010000028">
    <property type="protein sequence ID" value="MDT0531637.1"/>
    <property type="molecule type" value="Genomic_DNA"/>
</dbReference>
<comment type="similarity">
    <text evidence="1">Belongs to the HIBADH-related family.</text>
</comment>
<dbReference type="InterPro" id="IPR008927">
    <property type="entry name" value="6-PGluconate_DH-like_C_sf"/>
</dbReference>
<name>A0ABU2X301_9ACTN</name>
<feature type="domain" description="6-phosphogluconate dehydrogenase NADP-binding" evidence="4">
    <location>
        <begin position="9"/>
        <end position="160"/>
    </location>
</feature>
<dbReference type="SUPFAM" id="SSF51735">
    <property type="entry name" value="NAD(P)-binding Rossmann-fold domains"/>
    <property type="match status" value="1"/>
</dbReference>
<comment type="caution">
    <text evidence="6">The sequence shown here is derived from an EMBL/GenBank/DDBJ whole genome shotgun (WGS) entry which is preliminary data.</text>
</comment>
<sequence>MSAPRHRPVAVLGLGAMGRALAGALLAAGHPTTVWNRSPERSAALAGAGADVAGSAAEAVAAGELVVVCLLDDDVTRRVLERAAPALAGRTVVNLTNGTPAQAHRLAEWVTARGARYVDGGIMAVPFMIGQPGAFVLYSGAEDAFLDWRDTLEAFGDVHWLGADPGRAAVHDLALLAAMYGMFGGFLHATAMVRAAGTPVGRFAPMVTGWLTAMLGELPAMAAAVDSGEHDADGSSLRMQAASFGNLLAACRDLGVDAGLMRPVRDLLDEAVARGHGEEGLSALVGLLHDDVGRPA</sequence>
<protein>
    <submittedName>
        <fullName evidence="6">NAD(P)-binding domain-containing protein</fullName>
    </submittedName>
</protein>
<dbReference type="Pfam" id="PF21761">
    <property type="entry name" value="RedAm-like_C"/>
    <property type="match status" value="1"/>
</dbReference>
<dbReference type="InterPro" id="IPR013328">
    <property type="entry name" value="6PGD_dom2"/>
</dbReference>
<evidence type="ECO:0000256" key="2">
    <source>
        <dbReference type="ARBA" id="ARBA00023002"/>
    </source>
</evidence>
<dbReference type="SUPFAM" id="SSF48179">
    <property type="entry name" value="6-phosphogluconate dehydrogenase C-terminal domain-like"/>
    <property type="match status" value="1"/>
</dbReference>
<keyword evidence="2" id="KW-0560">Oxidoreductase</keyword>
<evidence type="ECO:0000259" key="4">
    <source>
        <dbReference type="Pfam" id="PF03446"/>
    </source>
</evidence>
<accession>A0ABU2X301</accession>
<evidence type="ECO:0000259" key="5">
    <source>
        <dbReference type="Pfam" id="PF21761"/>
    </source>
</evidence>
<proteinExistence type="inferred from homology"/>
<feature type="chain" id="PRO_5046001868" evidence="3">
    <location>
        <begin position="23"/>
        <end position="296"/>
    </location>
</feature>
<dbReference type="Gene3D" id="3.40.50.720">
    <property type="entry name" value="NAD(P)-binding Rossmann-like Domain"/>
    <property type="match status" value="1"/>
</dbReference>
<evidence type="ECO:0000256" key="1">
    <source>
        <dbReference type="ARBA" id="ARBA00009080"/>
    </source>
</evidence>
<dbReference type="InterPro" id="IPR006115">
    <property type="entry name" value="6PGDH_NADP-bd"/>
</dbReference>
<reference evidence="6" key="1">
    <citation type="submission" date="2023-09" db="EMBL/GenBank/DDBJ databases">
        <title>30 novel species of actinomycetes from the DSMZ collection.</title>
        <authorList>
            <person name="Nouioui I."/>
        </authorList>
    </citation>
    <scope>NUCLEOTIDE SEQUENCE</scope>
    <source>
        <strain evidence="6">DSM 115977</strain>
    </source>
</reference>
<keyword evidence="7" id="KW-1185">Reference proteome</keyword>
<evidence type="ECO:0000256" key="3">
    <source>
        <dbReference type="SAM" id="SignalP"/>
    </source>
</evidence>
<feature type="signal peptide" evidence="3">
    <location>
        <begin position="1"/>
        <end position="22"/>
    </location>
</feature>
<gene>
    <name evidence="6" type="ORF">RM555_21850</name>
</gene>
<dbReference type="InterPro" id="IPR048666">
    <property type="entry name" value="RedAm-like_C"/>
</dbReference>
<feature type="domain" description="NADPH-dependent reductive aminase-like C-terminal" evidence="5">
    <location>
        <begin position="164"/>
        <end position="288"/>
    </location>
</feature>
<dbReference type="PANTHER" id="PTHR43580">
    <property type="entry name" value="OXIDOREDUCTASE GLYR1-RELATED"/>
    <property type="match status" value="1"/>
</dbReference>
<dbReference type="Proteomes" id="UP001180973">
    <property type="component" value="Unassembled WGS sequence"/>
</dbReference>
<dbReference type="InterPro" id="IPR015815">
    <property type="entry name" value="HIBADH-related"/>
</dbReference>
<dbReference type="InterPro" id="IPR036291">
    <property type="entry name" value="NAD(P)-bd_dom_sf"/>
</dbReference>